<keyword evidence="2" id="KW-0813">Transport</keyword>
<reference evidence="6 7" key="1">
    <citation type="submission" date="2020-07" db="EMBL/GenBank/DDBJ databases">
        <title>Genomic Encyclopedia of Type Strains, Phase IV (KMG-IV): sequencing the most valuable type-strain genomes for metagenomic binning, comparative biology and taxonomic classification.</title>
        <authorList>
            <person name="Goeker M."/>
        </authorList>
    </citation>
    <scope>NUCLEOTIDE SEQUENCE [LARGE SCALE GENOMIC DNA]</scope>
    <source>
        <strain evidence="6 7">DSM 17721</strain>
    </source>
</reference>
<dbReference type="Gene3D" id="3.40.50.300">
    <property type="entry name" value="P-loop containing nucleotide triphosphate hydrolases"/>
    <property type="match status" value="1"/>
</dbReference>
<proteinExistence type="inferred from homology"/>
<dbReference type="RefSeq" id="WP_181552747.1">
    <property type="nucleotide sequence ID" value="NZ_JACDUS010000017.1"/>
</dbReference>
<dbReference type="PROSITE" id="PS50893">
    <property type="entry name" value="ABC_TRANSPORTER_2"/>
    <property type="match status" value="1"/>
</dbReference>
<evidence type="ECO:0000313" key="7">
    <source>
        <dbReference type="Proteomes" id="UP000525298"/>
    </source>
</evidence>
<dbReference type="PANTHER" id="PTHR42734:SF6">
    <property type="entry name" value="MOLYBDATE IMPORT ATP-BINDING PROTEIN MOLC"/>
    <property type="match status" value="1"/>
</dbReference>
<dbReference type="SMART" id="SM00382">
    <property type="entry name" value="AAA"/>
    <property type="match status" value="1"/>
</dbReference>
<evidence type="ECO:0000256" key="1">
    <source>
        <dbReference type="ARBA" id="ARBA00005417"/>
    </source>
</evidence>
<dbReference type="InterPro" id="IPR027417">
    <property type="entry name" value="P-loop_NTPase"/>
</dbReference>
<dbReference type="InterPro" id="IPR017871">
    <property type="entry name" value="ABC_transporter-like_CS"/>
</dbReference>
<comment type="similarity">
    <text evidence="1">Belongs to the ABC transporter superfamily.</text>
</comment>
<sequence>MSLVCTNITFAYNGTRVLHQVSLDVPKGSFCALLGRNGSGKTTLLHCLCGILHPESEEIMVDNNPVHLVNGTARAKCISLVPQESDQIFPFTVLDLVLMGRNPHLSGFAMPGAEDEKTAWQALELLGAAHLAKRRVNQISGGERQLATVARALAQQAPVMLLDEPTNHLDFHNQYHLLYQIRKLCRDQNLTVLASMHNPNAVAAVADRVVLLEAGHAVAQGDAESVLTQKQLSRLYGMPLVESRLTGGQKHFMPVMEFRR</sequence>
<dbReference type="CDD" id="cd03214">
    <property type="entry name" value="ABC_Iron-Siderophores_B12_Hemin"/>
    <property type="match status" value="1"/>
</dbReference>
<evidence type="ECO:0000256" key="3">
    <source>
        <dbReference type="ARBA" id="ARBA00022741"/>
    </source>
</evidence>
<evidence type="ECO:0000256" key="4">
    <source>
        <dbReference type="ARBA" id="ARBA00022840"/>
    </source>
</evidence>
<gene>
    <name evidence="6" type="ORF">HNR65_003494</name>
</gene>
<evidence type="ECO:0000313" key="6">
    <source>
        <dbReference type="EMBL" id="MBA2883133.1"/>
    </source>
</evidence>
<feature type="domain" description="ABC transporter" evidence="5">
    <location>
        <begin position="3"/>
        <end position="239"/>
    </location>
</feature>
<keyword evidence="4 6" id="KW-0067">ATP-binding</keyword>
<dbReference type="InterPro" id="IPR050153">
    <property type="entry name" value="Metal_Ion_Import_ABC"/>
</dbReference>
<dbReference type="EMBL" id="JACDUS010000017">
    <property type="protein sequence ID" value="MBA2883133.1"/>
    <property type="molecule type" value="Genomic_DNA"/>
</dbReference>
<dbReference type="GO" id="GO:0005524">
    <property type="term" value="F:ATP binding"/>
    <property type="evidence" value="ECO:0007669"/>
    <property type="project" value="UniProtKB-KW"/>
</dbReference>
<accession>A0A7W0CCD0</accession>
<dbReference type="PANTHER" id="PTHR42734">
    <property type="entry name" value="METAL TRANSPORT SYSTEM ATP-BINDING PROTEIN TM_0124-RELATED"/>
    <property type="match status" value="1"/>
</dbReference>
<keyword evidence="7" id="KW-1185">Reference proteome</keyword>
<evidence type="ECO:0000256" key="2">
    <source>
        <dbReference type="ARBA" id="ARBA00022448"/>
    </source>
</evidence>
<dbReference type="Proteomes" id="UP000525298">
    <property type="component" value="Unassembled WGS sequence"/>
</dbReference>
<dbReference type="SUPFAM" id="SSF52540">
    <property type="entry name" value="P-loop containing nucleoside triphosphate hydrolases"/>
    <property type="match status" value="1"/>
</dbReference>
<evidence type="ECO:0000259" key="5">
    <source>
        <dbReference type="PROSITE" id="PS50893"/>
    </source>
</evidence>
<dbReference type="PROSITE" id="PS00211">
    <property type="entry name" value="ABC_TRANSPORTER_1"/>
    <property type="match status" value="1"/>
</dbReference>
<dbReference type="GO" id="GO:0016887">
    <property type="term" value="F:ATP hydrolysis activity"/>
    <property type="evidence" value="ECO:0007669"/>
    <property type="project" value="InterPro"/>
</dbReference>
<dbReference type="FunFam" id="3.40.50.300:FF:000134">
    <property type="entry name" value="Iron-enterobactin ABC transporter ATP-binding protein"/>
    <property type="match status" value="1"/>
</dbReference>
<dbReference type="AlphaFoldDB" id="A0A7W0CCD0"/>
<dbReference type="InterPro" id="IPR003593">
    <property type="entry name" value="AAA+_ATPase"/>
</dbReference>
<dbReference type="InterPro" id="IPR003439">
    <property type="entry name" value="ABC_transporter-like_ATP-bd"/>
</dbReference>
<comment type="caution">
    <text evidence="6">The sequence shown here is derived from an EMBL/GenBank/DDBJ whole genome shotgun (WGS) entry which is preliminary data.</text>
</comment>
<name>A0A7W0CCD0_9BACT</name>
<protein>
    <submittedName>
        <fullName evidence="6">Iron complex transport system ATP-binding protein</fullName>
    </submittedName>
</protein>
<organism evidence="6 7">
    <name type="scientific">Desulfosalsimonas propionicica</name>
    <dbReference type="NCBI Taxonomy" id="332175"/>
    <lineage>
        <taxon>Bacteria</taxon>
        <taxon>Pseudomonadati</taxon>
        <taxon>Thermodesulfobacteriota</taxon>
        <taxon>Desulfobacteria</taxon>
        <taxon>Desulfobacterales</taxon>
        <taxon>Desulfosalsimonadaceae</taxon>
        <taxon>Desulfosalsimonas</taxon>
    </lineage>
</organism>
<keyword evidence="3" id="KW-0547">Nucleotide-binding</keyword>
<dbReference type="Pfam" id="PF00005">
    <property type="entry name" value="ABC_tran"/>
    <property type="match status" value="1"/>
</dbReference>